<evidence type="ECO:0000256" key="5">
    <source>
        <dbReference type="PROSITE-ProRule" id="PRU00473"/>
    </source>
</evidence>
<protein>
    <submittedName>
        <fullName evidence="7">WD40-like Beta Propeller Repeat</fullName>
    </submittedName>
</protein>
<dbReference type="SUPFAM" id="SSF82171">
    <property type="entry name" value="DPP6 N-terminal domain-like"/>
    <property type="match status" value="1"/>
</dbReference>
<dbReference type="InterPro" id="IPR011659">
    <property type="entry name" value="WD40"/>
</dbReference>
<evidence type="ECO:0000259" key="6">
    <source>
        <dbReference type="PROSITE" id="PS51123"/>
    </source>
</evidence>
<evidence type="ECO:0000256" key="2">
    <source>
        <dbReference type="ARBA" id="ARBA00023136"/>
    </source>
</evidence>
<dbReference type="CDD" id="cd07185">
    <property type="entry name" value="OmpA_C-like"/>
    <property type="match status" value="1"/>
</dbReference>
<dbReference type="RefSeq" id="WP_093145275.1">
    <property type="nucleotide sequence ID" value="NZ_BMWO01000015.1"/>
</dbReference>
<dbReference type="Gene3D" id="1.25.40.10">
    <property type="entry name" value="Tetratricopeptide repeat domain"/>
    <property type="match status" value="1"/>
</dbReference>
<dbReference type="PANTHER" id="PTHR30329:SF21">
    <property type="entry name" value="LIPOPROTEIN YIAD-RELATED"/>
    <property type="match status" value="1"/>
</dbReference>
<feature type="repeat" description="TPR" evidence="4">
    <location>
        <begin position="61"/>
        <end position="94"/>
    </location>
</feature>
<name>A0A1G7IWR4_9FLAO</name>
<accession>A0A1G7IWR4</accession>
<dbReference type="Gene3D" id="3.30.1330.60">
    <property type="entry name" value="OmpA-like domain"/>
    <property type="match status" value="1"/>
</dbReference>
<dbReference type="PANTHER" id="PTHR30329">
    <property type="entry name" value="STATOR ELEMENT OF FLAGELLAR MOTOR COMPLEX"/>
    <property type="match status" value="1"/>
</dbReference>
<dbReference type="PROSITE" id="PS51123">
    <property type="entry name" value="OMPA_2"/>
    <property type="match status" value="1"/>
</dbReference>
<dbReference type="InterPro" id="IPR011990">
    <property type="entry name" value="TPR-like_helical_dom_sf"/>
</dbReference>
<proteinExistence type="predicted"/>
<dbReference type="Gene3D" id="2.120.10.30">
    <property type="entry name" value="TolB, C-terminal domain"/>
    <property type="match status" value="1"/>
</dbReference>
<dbReference type="EMBL" id="FNBA01000007">
    <property type="protein sequence ID" value="SDF17130.1"/>
    <property type="molecule type" value="Genomic_DNA"/>
</dbReference>
<evidence type="ECO:0000256" key="4">
    <source>
        <dbReference type="PROSITE-ProRule" id="PRU00339"/>
    </source>
</evidence>
<keyword evidence="2 5" id="KW-0472">Membrane</keyword>
<sequence length="654" mass="74503">MITIKSFGRKTIFFGIFLFCIQLLNAQNGDVRKANKEYDKYDFIDARDIYLMVVEDGYHSAEIFKKLGDTYYYNSDYTNASKWYTRLLDTYPNDVDTEYYYRAAQALKSISNYADSDVLMEKYVALGGEERVVQVFENDPEYLKSLGVEPFKYVINKISVNSKFSDFGPSYYKDKIVFASSTKDLSNFKTHNWNNLPYLDLYEASIDKYGNLSDPVPLKGDVNTIYHESSTSFSKNGKTVYFTRNNYTNGKKKSDRQRTMRLKLYKATISETGDWVNVLELPFNDEEYSVAHPALSLDEKRLYFASDMPGTFGRSDLWYVEILGNNMYGPPVNLGEKVNTKARETFPFVSEKNNLYFSSDGHGGFGGLDIFIIPIDEEGELGKITNFGEPINSNFDDFGFITKESEGTGFYTSNVDGGRGSIDDEIFRFVEECVMTINVVVRDIDTQELLPGAEVSILDENYQVIQKVTVGEDATVTFTKECDTKYTLLGTKKDYFPNEKTLVTPDEGGVVDVTLELKHKEICPPNDLGCRLSLQPIYFDYDRSEIRPDAAVELAKILAALRKYSELVISIESHTDSRGRDSYNLKLSDRRAQSTLNWLVDKGISRARLSAKGYGETQLVNHCGNDVECTEEEHQLNRRSMFIIQDLNSTVTNN</sequence>
<comment type="subcellular location">
    <subcellularLocation>
        <location evidence="1">Cell outer membrane</location>
    </subcellularLocation>
</comment>
<evidence type="ECO:0000256" key="3">
    <source>
        <dbReference type="ARBA" id="ARBA00023237"/>
    </source>
</evidence>
<dbReference type="PROSITE" id="PS50005">
    <property type="entry name" value="TPR"/>
    <property type="match status" value="1"/>
</dbReference>
<dbReference type="SUPFAM" id="SSF48452">
    <property type="entry name" value="TPR-like"/>
    <property type="match status" value="1"/>
</dbReference>
<dbReference type="InterPro" id="IPR006664">
    <property type="entry name" value="OMP_bac"/>
</dbReference>
<gene>
    <name evidence="7" type="ORF">SAMN05421855_10760</name>
</gene>
<dbReference type="AlphaFoldDB" id="A0A1G7IWR4"/>
<feature type="domain" description="OmpA-like" evidence="6">
    <location>
        <begin position="526"/>
        <end position="648"/>
    </location>
</feature>
<dbReference type="Pfam" id="PF07676">
    <property type="entry name" value="PD40"/>
    <property type="match status" value="2"/>
</dbReference>
<keyword evidence="8" id="KW-1185">Reference proteome</keyword>
<dbReference type="GO" id="GO:0009279">
    <property type="term" value="C:cell outer membrane"/>
    <property type="evidence" value="ECO:0007669"/>
    <property type="project" value="UniProtKB-SubCell"/>
</dbReference>
<dbReference type="InterPro" id="IPR011042">
    <property type="entry name" value="6-blade_b-propeller_TolB-like"/>
</dbReference>
<evidence type="ECO:0000313" key="7">
    <source>
        <dbReference type="EMBL" id="SDF17130.1"/>
    </source>
</evidence>
<organism evidence="7 8">
    <name type="scientific">Ulvibacter litoralis</name>
    <dbReference type="NCBI Taxonomy" id="227084"/>
    <lineage>
        <taxon>Bacteria</taxon>
        <taxon>Pseudomonadati</taxon>
        <taxon>Bacteroidota</taxon>
        <taxon>Flavobacteriia</taxon>
        <taxon>Flavobacteriales</taxon>
        <taxon>Flavobacteriaceae</taxon>
        <taxon>Ulvibacter</taxon>
    </lineage>
</organism>
<dbReference type="SUPFAM" id="SSF103088">
    <property type="entry name" value="OmpA-like"/>
    <property type="match status" value="1"/>
</dbReference>
<keyword evidence="4" id="KW-0802">TPR repeat</keyword>
<dbReference type="STRING" id="227084.SAMN05421855_10760"/>
<dbReference type="OrthoDB" id="9809364at2"/>
<dbReference type="InterPro" id="IPR050330">
    <property type="entry name" value="Bact_OuterMem_StrucFunc"/>
</dbReference>
<dbReference type="InterPro" id="IPR019734">
    <property type="entry name" value="TPR_rpt"/>
</dbReference>
<dbReference type="InterPro" id="IPR006665">
    <property type="entry name" value="OmpA-like"/>
</dbReference>
<keyword evidence="3" id="KW-0998">Cell outer membrane</keyword>
<dbReference type="InterPro" id="IPR036737">
    <property type="entry name" value="OmpA-like_sf"/>
</dbReference>
<dbReference type="Proteomes" id="UP000199321">
    <property type="component" value="Unassembled WGS sequence"/>
</dbReference>
<reference evidence="7 8" key="1">
    <citation type="submission" date="2016-10" db="EMBL/GenBank/DDBJ databases">
        <authorList>
            <person name="de Groot N.N."/>
        </authorList>
    </citation>
    <scope>NUCLEOTIDE SEQUENCE [LARGE SCALE GENOMIC DNA]</scope>
    <source>
        <strain evidence="7 8">DSM 16195</strain>
    </source>
</reference>
<evidence type="ECO:0000256" key="1">
    <source>
        <dbReference type="ARBA" id="ARBA00004442"/>
    </source>
</evidence>
<dbReference type="Pfam" id="PF00691">
    <property type="entry name" value="OmpA"/>
    <property type="match status" value="1"/>
</dbReference>
<dbReference type="PRINTS" id="PR01021">
    <property type="entry name" value="OMPADOMAIN"/>
</dbReference>
<evidence type="ECO:0000313" key="8">
    <source>
        <dbReference type="Proteomes" id="UP000199321"/>
    </source>
</evidence>